<protein>
    <submittedName>
        <fullName evidence="2">Uncharacterized protein</fullName>
    </submittedName>
</protein>
<dbReference type="EMBL" id="VSSQ01018607">
    <property type="protein sequence ID" value="MPM61944.1"/>
    <property type="molecule type" value="Genomic_DNA"/>
</dbReference>
<accession>A0A645BJL8</accession>
<reference evidence="2" key="1">
    <citation type="submission" date="2019-08" db="EMBL/GenBank/DDBJ databases">
        <authorList>
            <person name="Kucharzyk K."/>
            <person name="Murdoch R.W."/>
            <person name="Higgins S."/>
            <person name="Loffler F."/>
        </authorList>
    </citation>
    <scope>NUCLEOTIDE SEQUENCE</scope>
</reference>
<evidence type="ECO:0000256" key="1">
    <source>
        <dbReference type="SAM" id="MobiDB-lite"/>
    </source>
</evidence>
<organism evidence="2">
    <name type="scientific">bioreactor metagenome</name>
    <dbReference type="NCBI Taxonomy" id="1076179"/>
    <lineage>
        <taxon>unclassified sequences</taxon>
        <taxon>metagenomes</taxon>
        <taxon>ecological metagenomes</taxon>
    </lineage>
</organism>
<feature type="region of interest" description="Disordered" evidence="1">
    <location>
        <begin position="59"/>
        <end position="108"/>
    </location>
</feature>
<evidence type="ECO:0000313" key="2">
    <source>
        <dbReference type="EMBL" id="MPM61944.1"/>
    </source>
</evidence>
<name>A0A645BJL8_9ZZZZ</name>
<gene>
    <name evidence="2" type="ORF">SDC9_108808</name>
</gene>
<dbReference type="AlphaFoldDB" id="A0A645BJL8"/>
<sequence length="108" mass="11725">MPHVMVGVDVGFAGPVLGSQPEPGVQEKEQPDHREQGARQFGRPAAYLSVREHLPPRRIARQVGGREGAEGDEQRAVETPAHILHAPGFDNLCPVGREPADHWAQGLN</sequence>
<feature type="region of interest" description="Disordered" evidence="1">
    <location>
        <begin position="1"/>
        <end position="44"/>
    </location>
</feature>
<feature type="compositionally biased region" description="Basic and acidic residues" evidence="1">
    <location>
        <begin position="25"/>
        <end position="37"/>
    </location>
</feature>
<comment type="caution">
    <text evidence="2">The sequence shown here is derived from an EMBL/GenBank/DDBJ whole genome shotgun (WGS) entry which is preliminary data.</text>
</comment>
<proteinExistence type="predicted"/>
<feature type="compositionally biased region" description="Basic and acidic residues" evidence="1">
    <location>
        <begin position="67"/>
        <end position="76"/>
    </location>
</feature>